<accession>A0A8K0DAN1</accession>
<proteinExistence type="predicted"/>
<evidence type="ECO:0000313" key="2">
    <source>
        <dbReference type="Proteomes" id="UP000801492"/>
    </source>
</evidence>
<comment type="caution">
    <text evidence="1">The sequence shown here is derived from an EMBL/GenBank/DDBJ whole genome shotgun (WGS) entry which is preliminary data.</text>
</comment>
<evidence type="ECO:0000313" key="1">
    <source>
        <dbReference type="EMBL" id="KAF2902675.1"/>
    </source>
</evidence>
<sequence length="523" mass="58429">MKTNHDNLNESSKHVPDLLMLSSNNGDNNQNDNIHNIFKNSFDDFTNNSQNGANYVPEAYIQTKFAEVQSDVTTQFEVANKLKNYATVNITEPIPTQLSYNIGSENIEDGKDGETLENTEVGLEENSIITEIENAGINLYDIDLNDRTNSQSFQNSLVDNFEINSIFNSSSDDEDRLLPVYQQNKDNYEAKTNVNPNVNIISVQTIRPPKVSLSNEMKTQDVNVQETESNLINLYKQIYTPEALEMSLACEEEVPSTWIDVMDLMNNSRLNIFEHSSVDENQVRAVLTGIQSYIDMEVPQTNAIKSNFSTTETQSNNIEMYFTNTESVNTSNLENESSHKEETTNVTTNLENTNTQDNTNFSNTIVQSVIDVSTTMDINILKNITADADICKCVDCKCGPYNNCQDCEPTEKITNSPKQDTSCCMSKNLLSSNCCCAKESSQSSPNVNPKNCSNKMQCLSKNVQAQNIVDSLDKRKEDSDCCVVVCLKSLDQLKKILTFGSSYGNFQALTLGCVSNDMCAIKK</sequence>
<dbReference type="AlphaFoldDB" id="A0A8K0DAN1"/>
<gene>
    <name evidence="1" type="ORF">ILUMI_03511</name>
</gene>
<dbReference type="EMBL" id="VTPC01001222">
    <property type="protein sequence ID" value="KAF2902675.1"/>
    <property type="molecule type" value="Genomic_DNA"/>
</dbReference>
<dbReference type="Proteomes" id="UP000801492">
    <property type="component" value="Unassembled WGS sequence"/>
</dbReference>
<dbReference type="OrthoDB" id="6145499at2759"/>
<reference evidence="1" key="1">
    <citation type="submission" date="2019-08" db="EMBL/GenBank/DDBJ databases">
        <title>The genome of the North American firefly Photinus pyralis.</title>
        <authorList>
            <consortium name="Photinus pyralis genome working group"/>
            <person name="Fallon T.R."/>
            <person name="Sander Lower S.E."/>
            <person name="Weng J.-K."/>
        </authorList>
    </citation>
    <scope>NUCLEOTIDE SEQUENCE</scope>
    <source>
        <strain evidence="1">TRF0915ILg1</strain>
        <tissue evidence="1">Whole body</tissue>
    </source>
</reference>
<organism evidence="1 2">
    <name type="scientific">Ignelater luminosus</name>
    <name type="common">Cucubano</name>
    <name type="synonym">Pyrophorus luminosus</name>
    <dbReference type="NCBI Taxonomy" id="2038154"/>
    <lineage>
        <taxon>Eukaryota</taxon>
        <taxon>Metazoa</taxon>
        <taxon>Ecdysozoa</taxon>
        <taxon>Arthropoda</taxon>
        <taxon>Hexapoda</taxon>
        <taxon>Insecta</taxon>
        <taxon>Pterygota</taxon>
        <taxon>Neoptera</taxon>
        <taxon>Endopterygota</taxon>
        <taxon>Coleoptera</taxon>
        <taxon>Polyphaga</taxon>
        <taxon>Elateriformia</taxon>
        <taxon>Elateroidea</taxon>
        <taxon>Elateridae</taxon>
        <taxon>Agrypninae</taxon>
        <taxon>Pyrophorini</taxon>
        <taxon>Ignelater</taxon>
    </lineage>
</organism>
<name>A0A8K0DAN1_IGNLU</name>
<keyword evidence="2" id="KW-1185">Reference proteome</keyword>
<protein>
    <submittedName>
        <fullName evidence="1">Uncharacterized protein</fullName>
    </submittedName>
</protein>